<dbReference type="Pfam" id="PF13280">
    <property type="entry name" value="WYL"/>
    <property type="match status" value="1"/>
</dbReference>
<dbReference type="AlphaFoldDB" id="A0A839RU08"/>
<evidence type="ECO:0000313" key="4">
    <source>
        <dbReference type="Proteomes" id="UP000567922"/>
    </source>
</evidence>
<gene>
    <name evidence="3" type="ORF">FHU29_003852</name>
</gene>
<evidence type="ECO:0000259" key="2">
    <source>
        <dbReference type="Pfam" id="PF13625"/>
    </source>
</evidence>
<organism evidence="3 4">
    <name type="scientific">Hoyosella altamirensis</name>
    <dbReference type="NCBI Taxonomy" id="616997"/>
    <lineage>
        <taxon>Bacteria</taxon>
        <taxon>Bacillati</taxon>
        <taxon>Actinomycetota</taxon>
        <taxon>Actinomycetes</taxon>
        <taxon>Mycobacteriales</taxon>
        <taxon>Hoyosellaceae</taxon>
        <taxon>Hoyosella</taxon>
    </lineage>
</organism>
<sequence length="776" mass="82576">MTSPTSRSTRDSGFSAWLAELSDKELVALLTHRPDLAVPPPLNMSVLSDRVRLRASVQRATDEADMLTLSVIEALALLRAADHAVSREELLDMFAKLSSPGLNGEIDARLDWLRVRAIVWGGNGNQGLRLIDGAADAVPWRIGRLTTLPGVAALKTVPDLLRALPPEQSAIVEKLAHGTPFGSTRDAAPDAPAERPIPQLIAAGLLARIDDHTVELPFHVGQVIRGEAPLDPHVLTAPQANPHTRNQKTTDASAAGEAMDFLRDCAAIIQALGMAPAPDLKAGGLGVRELRRLAKSAGLTEERTGLVIEVLVAAGLVVKGEGYLSSGDPVWAPAEIVDAWLDADTATRWAKVASSWLTMSRRPWLIGWRGPTDKPAAALSDDIVSHTAEADRRHILSIWMCAPTPDGPESPVLSPEDAQRLLMWLRPRAARRFGAQAVANTLAEASALGLVVGGALSTPGRMLLTDLDLPDLADIMEPLLPPPLDHVLVQADLTVVAPGPLIPDLHDQINLVADVESTGAATVYRITEHSVLRALDSGMSTTALHTLFHKYSRTPVPQALTYMIDDTARRHGQLRAGVATSFIRCEDPGLMREVLASAAAAELGLRALAPTVAVTQATLGTVLEQLRSAGFTPAGEDESGDIIDLRPRGIRLPARRNKPVPVQRRVPVPKHEQLVSVVEGLRAASAQTAGRSSGRSAKAHASASGSTAATVALLQLAVRAQRKVLISFVDAQGTAGVRVVEPVALQAGQLHAFDPTADTVRRFSLARMSSVELLDN</sequence>
<evidence type="ECO:0000259" key="1">
    <source>
        <dbReference type="Pfam" id="PF13280"/>
    </source>
</evidence>
<dbReference type="InterPro" id="IPR032830">
    <property type="entry name" value="XPB/Ssl2_N"/>
</dbReference>
<feature type="domain" description="Helicase XPB/Ssl2 N-terminal" evidence="2">
    <location>
        <begin position="487"/>
        <end position="609"/>
    </location>
</feature>
<dbReference type="InterPro" id="IPR026881">
    <property type="entry name" value="WYL_dom"/>
</dbReference>
<comment type="caution">
    <text evidence="3">The sequence shown here is derived from an EMBL/GenBank/DDBJ whole genome shotgun (WGS) entry which is preliminary data.</text>
</comment>
<dbReference type="Proteomes" id="UP000567922">
    <property type="component" value="Unassembled WGS sequence"/>
</dbReference>
<name>A0A839RU08_9ACTN</name>
<dbReference type="RefSeq" id="WP_064441906.1">
    <property type="nucleotide sequence ID" value="NZ_BDDI01000016.1"/>
</dbReference>
<dbReference type="OrthoDB" id="3415124at2"/>
<protein>
    <recommendedName>
        <fullName evidence="5">Helicase XPB/Ssl2 N-terminal domain-containing protein</fullName>
    </recommendedName>
</protein>
<evidence type="ECO:0000313" key="3">
    <source>
        <dbReference type="EMBL" id="MBB3039383.1"/>
    </source>
</evidence>
<feature type="domain" description="WYL" evidence="1">
    <location>
        <begin position="710"/>
        <end position="773"/>
    </location>
</feature>
<dbReference type="EMBL" id="JACHWS010000003">
    <property type="protein sequence ID" value="MBB3039383.1"/>
    <property type="molecule type" value="Genomic_DNA"/>
</dbReference>
<evidence type="ECO:0008006" key="5">
    <source>
        <dbReference type="Google" id="ProtNLM"/>
    </source>
</evidence>
<reference evidence="3 4" key="1">
    <citation type="submission" date="2020-08" db="EMBL/GenBank/DDBJ databases">
        <title>Sequencing the genomes of 1000 actinobacteria strains.</title>
        <authorList>
            <person name="Klenk H.-P."/>
        </authorList>
    </citation>
    <scope>NUCLEOTIDE SEQUENCE [LARGE SCALE GENOMIC DNA]</scope>
    <source>
        <strain evidence="3 4">DSM 45258</strain>
    </source>
</reference>
<dbReference type="Pfam" id="PF13625">
    <property type="entry name" value="Helicase_C_3"/>
    <property type="match status" value="1"/>
</dbReference>
<proteinExistence type="predicted"/>
<dbReference type="PROSITE" id="PS52050">
    <property type="entry name" value="WYL"/>
    <property type="match status" value="1"/>
</dbReference>
<accession>A0A839RU08</accession>
<keyword evidence="4" id="KW-1185">Reference proteome</keyword>